<comment type="caution">
    <text evidence="4">The sequence shown here is derived from an EMBL/GenBank/DDBJ whole genome shotgun (WGS) entry which is preliminary data.</text>
</comment>
<keyword evidence="1" id="KW-0175">Coiled coil</keyword>
<dbReference type="OrthoDB" id="402581at2"/>
<reference evidence="4 5" key="1">
    <citation type="submission" date="2018-06" db="EMBL/GenBank/DDBJ databases">
        <title>Genomic Encyclopedia of Archaeal and Bacterial Type Strains, Phase II (KMG-II): from individual species to whole genera.</title>
        <authorList>
            <person name="Goeker M."/>
        </authorList>
    </citation>
    <scope>NUCLEOTIDE SEQUENCE [LARGE SCALE GENOMIC DNA]</scope>
    <source>
        <strain evidence="4 5">ATCC 51348</strain>
    </source>
</reference>
<name>A0A2W7G474_9BACT</name>
<gene>
    <name evidence="4" type="ORF">BCF89_10630</name>
</gene>
<organism evidence="4 5">
    <name type="scientific">Metamycoplasma auris</name>
    <dbReference type="NCBI Taxonomy" id="51363"/>
    <lineage>
        <taxon>Bacteria</taxon>
        <taxon>Bacillati</taxon>
        <taxon>Mycoplasmatota</taxon>
        <taxon>Mycoplasmoidales</taxon>
        <taxon>Metamycoplasmataceae</taxon>
        <taxon>Metamycoplasma</taxon>
    </lineage>
</organism>
<dbReference type="PROSITE" id="PS51257">
    <property type="entry name" value="PROKAR_LIPOPROTEIN"/>
    <property type="match status" value="1"/>
</dbReference>
<feature type="region of interest" description="Disordered" evidence="2">
    <location>
        <begin position="102"/>
        <end position="126"/>
    </location>
</feature>
<feature type="coiled-coil region" evidence="1">
    <location>
        <begin position="331"/>
        <end position="393"/>
    </location>
</feature>
<feature type="chain" id="PRO_5016062721" description="Lipoprotein" evidence="3">
    <location>
        <begin position="24"/>
        <end position="450"/>
    </location>
</feature>
<dbReference type="Proteomes" id="UP000249646">
    <property type="component" value="Unassembled WGS sequence"/>
</dbReference>
<proteinExistence type="predicted"/>
<evidence type="ECO:0000256" key="2">
    <source>
        <dbReference type="SAM" id="MobiDB-lite"/>
    </source>
</evidence>
<evidence type="ECO:0000256" key="3">
    <source>
        <dbReference type="SAM" id="SignalP"/>
    </source>
</evidence>
<protein>
    <recommendedName>
        <fullName evidence="6">Lipoprotein</fullName>
    </recommendedName>
</protein>
<keyword evidence="5" id="KW-1185">Reference proteome</keyword>
<dbReference type="RefSeq" id="WP_111518681.1">
    <property type="nucleotide sequence ID" value="NZ_QKUB01000006.1"/>
</dbReference>
<evidence type="ECO:0000313" key="5">
    <source>
        <dbReference type="Proteomes" id="UP000249646"/>
    </source>
</evidence>
<evidence type="ECO:0000313" key="4">
    <source>
        <dbReference type="EMBL" id="PZV99870.1"/>
    </source>
</evidence>
<accession>A0A2W7G474</accession>
<feature type="coiled-coil region" evidence="1">
    <location>
        <begin position="239"/>
        <end position="280"/>
    </location>
</feature>
<keyword evidence="3" id="KW-0732">Signal</keyword>
<evidence type="ECO:0000256" key="1">
    <source>
        <dbReference type="SAM" id="Coils"/>
    </source>
</evidence>
<feature type="signal peptide" evidence="3">
    <location>
        <begin position="1"/>
        <end position="23"/>
    </location>
</feature>
<sequence>MKKSLALLLAASSIVTITTPILAASCNKKEVNKEEFKEKKEFKELIEKEEANLKVDSKLSKEAKEKINNLIKEAKQNLLRLKNANELSDAISKFKNAIKDIKDEKSTTEPTNPSQPIAPKKPIIPSQPTEPHDFLKRISDWNSIFIDSPTGSDITGFDFYPYYGKHEIKKVIDSLNFYVENILIKEVNKNDEVENSKEKEITSLRDKKISEIKDKYNKLKKEFENNHESSLLLSKILENESVEDESKLIDEELDEIKETLKEASEQLNEYQSIIDQSKKLLTEANMLQKEIESKGELVKTIKEPQDKEKLDEINKDIETKTRRKSEIDKSLSEINNKLAEANLFVREYEADVKRLNKELEQAKAAKEEITKKLVEYKNNVKKLNSTIEEFEKLDKLEDEEIKEIMEEFNEEIQDLNFYYYEEEQNKKKEINRIKSLISKLEKIIDKHKKQ</sequence>
<dbReference type="AlphaFoldDB" id="A0A2W7G474"/>
<evidence type="ECO:0008006" key="6">
    <source>
        <dbReference type="Google" id="ProtNLM"/>
    </source>
</evidence>
<dbReference type="EMBL" id="QKUB01000006">
    <property type="protein sequence ID" value="PZV99870.1"/>
    <property type="molecule type" value="Genomic_DNA"/>
</dbReference>